<dbReference type="AlphaFoldDB" id="K9PA76"/>
<dbReference type="Pfam" id="PF05226">
    <property type="entry name" value="CHASE2"/>
    <property type="match status" value="1"/>
</dbReference>
<dbReference type="eggNOG" id="COG2114">
    <property type="taxonomic scope" value="Bacteria"/>
</dbReference>
<evidence type="ECO:0000256" key="1">
    <source>
        <dbReference type="ARBA" id="ARBA00005381"/>
    </source>
</evidence>
<feature type="transmembrane region" description="Helical" evidence="2">
    <location>
        <begin position="343"/>
        <end position="361"/>
    </location>
</feature>
<proteinExistence type="inferred from homology"/>
<dbReference type="SUPFAM" id="SSF55073">
    <property type="entry name" value="Nucleotide cyclase"/>
    <property type="match status" value="1"/>
</dbReference>
<evidence type="ECO:0000256" key="2">
    <source>
        <dbReference type="SAM" id="Phobius"/>
    </source>
</evidence>
<dbReference type="SMART" id="SM01080">
    <property type="entry name" value="CHASE2"/>
    <property type="match status" value="1"/>
</dbReference>
<keyword evidence="2" id="KW-0812">Transmembrane</keyword>
<dbReference type="HOGENOM" id="CLU_000445_85_1_3"/>
<name>K9PA76_CYAGP</name>
<comment type="similarity">
    <text evidence="1">Belongs to the adenylyl cyclase class-3 family.</text>
</comment>
<keyword evidence="2" id="KW-0472">Membrane</keyword>
<dbReference type="GO" id="GO:0035556">
    <property type="term" value="P:intracellular signal transduction"/>
    <property type="evidence" value="ECO:0007669"/>
    <property type="project" value="InterPro"/>
</dbReference>
<keyword evidence="2" id="KW-1133">Transmembrane helix</keyword>
<dbReference type="CDD" id="cd07302">
    <property type="entry name" value="CHD"/>
    <property type="match status" value="1"/>
</dbReference>
<dbReference type="Gene3D" id="3.30.70.1230">
    <property type="entry name" value="Nucleotide cyclase"/>
    <property type="match status" value="1"/>
</dbReference>
<protein>
    <submittedName>
        <fullName evidence="4">Family 3 adenylate cyclase</fullName>
    </submittedName>
</protein>
<dbReference type="eggNOG" id="COG4252">
    <property type="taxonomic scope" value="Bacteria"/>
</dbReference>
<dbReference type="EMBL" id="CP003495">
    <property type="protein sequence ID" value="AFY29828.1"/>
    <property type="molecule type" value="Genomic_DNA"/>
</dbReference>
<dbReference type="InterPro" id="IPR001054">
    <property type="entry name" value="A/G_cyclase"/>
</dbReference>
<dbReference type="PANTHER" id="PTHR43081:SF1">
    <property type="entry name" value="ADENYLATE CYCLASE, TERMINAL-DIFFERENTIATION SPECIFIC"/>
    <property type="match status" value="1"/>
</dbReference>
<accession>K9PA76</accession>
<dbReference type="PROSITE" id="PS50125">
    <property type="entry name" value="GUANYLATE_CYCLASE_2"/>
    <property type="match status" value="1"/>
</dbReference>
<dbReference type="GO" id="GO:0009190">
    <property type="term" value="P:cyclic nucleotide biosynthetic process"/>
    <property type="evidence" value="ECO:0007669"/>
    <property type="project" value="InterPro"/>
</dbReference>
<dbReference type="PANTHER" id="PTHR43081">
    <property type="entry name" value="ADENYLATE CYCLASE, TERMINAL-DIFFERENTIATION SPECIFIC-RELATED"/>
    <property type="match status" value="1"/>
</dbReference>
<feature type="domain" description="Guanylate cyclase" evidence="3">
    <location>
        <begin position="434"/>
        <end position="572"/>
    </location>
</feature>
<gene>
    <name evidence="4" type="ordered locus">Cyagr_2736</name>
</gene>
<evidence type="ECO:0000259" key="3">
    <source>
        <dbReference type="PROSITE" id="PS50125"/>
    </source>
</evidence>
<dbReference type="GO" id="GO:0004016">
    <property type="term" value="F:adenylate cyclase activity"/>
    <property type="evidence" value="ECO:0007669"/>
    <property type="project" value="UniProtKB-ARBA"/>
</dbReference>
<dbReference type="STRING" id="292564.Cyagr_2736"/>
<dbReference type="Pfam" id="PF00211">
    <property type="entry name" value="Guanylate_cyc"/>
    <property type="match status" value="1"/>
</dbReference>
<dbReference type="PATRIC" id="fig|292564.3.peg.2593"/>
<dbReference type="OrthoDB" id="337251at2"/>
<dbReference type="KEGG" id="cgc:Cyagr_2736"/>
<dbReference type="InterPro" id="IPR050697">
    <property type="entry name" value="Adenylyl/Guanylyl_Cyclase_3/4"/>
</dbReference>
<sequence length="633" mass="67707">MMPRRRTFRVLVVAVLAWVGVSAGWPGPRMRVWERGVEQQLLLLRGPRQPPPQVVLVTVDDATLQQGDWFEEEGRIPEWAKGVGSLPWPRATYGMVAEKLLQAGARAVAMNVVFEGPSGKGPADDDALELRLRRYPGRVALAAEMLESNDSQGAGALTFVRPERFLEAIGGTGALGLTNILAGISSEPSRHPEAYASGVLPARGAEGHSALSSTLLRLGGQRSRQDDRASALNFYGPEGSFRRLPAWEVLDPARWKTHPLRKDVKGALVLLGPVVAQGTDGYPTPFGTLSGLEVLATATANSLQGDGLQPWPRSAPGRALLALLPLLLVLAAARRWSDLRWRLALVVLVLVLQGGLVVVALQQAHRWLPLLAPSSGLVLLGLLYGGDAYLREGQERRRLRRTFERYVAPGVVAEILSDPESAQGILRGRLLEVTVLMTDIKGFTVLTKQRSGEGQSELHVRQLNEYLGAMVEVVMAHGGTVDKFIGDAVMAVFGSPVSRGVAQEASQAVRCALAMRAALAGLNEDWARRGIATLDNGIGLASGQVMVGQIGSPKRMEFTVIGDTVNLSARLESATRQVDAAVVCDAQTASLIAADPGLSSRSLGPQAVKSLGEVEIFTVALADQASREGQASR</sequence>
<organism evidence="4 5">
    <name type="scientific">Cyanobium gracile (strain ATCC 27147 / PCC 6307)</name>
    <dbReference type="NCBI Taxonomy" id="292564"/>
    <lineage>
        <taxon>Bacteria</taxon>
        <taxon>Bacillati</taxon>
        <taxon>Cyanobacteriota</taxon>
        <taxon>Cyanophyceae</taxon>
        <taxon>Synechococcales</taxon>
        <taxon>Prochlorococcaceae</taxon>
        <taxon>Cyanobium</taxon>
    </lineage>
</organism>
<evidence type="ECO:0000313" key="5">
    <source>
        <dbReference type="Proteomes" id="UP000010388"/>
    </source>
</evidence>
<feature type="transmembrane region" description="Helical" evidence="2">
    <location>
        <begin position="367"/>
        <end position="390"/>
    </location>
</feature>
<evidence type="ECO:0000313" key="4">
    <source>
        <dbReference type="EMBL" id="AFY29828.1"/>
    </source>
</evidence>
<dbReference type="SMART" id="SM00044">
    <property type="entry name" value="CYCc"/>
    <property type="match status" value="1"/>
</dbReference>
<dbReference type="Proteomes" id="UP000010388">
    <property type="component" value="Chromosome"/>
</dbReference>
<reference evidence="5" key="1">
    <citation type="journal article" date="2013" name="Proc. Natl. Acad. Sci. U.S.A.">
        <title>Improving the coverage of the cyanobacterial phylum using diversity-driven genome sequencing.</title>
        <authorList>
            <person name="Shih P.M."/>
            <person name="Wu D."/>
            <person name="Latifi A."/>
            <person name="Axen S.D."/>
            <person name="Fewer D.P."/>
            <person name="Talla E."/>
            <person name="Calteau A."/>
            <person name="Cai F."/>
            <person name="Tandeau de Marsac N."/>
            <person name="Rippka R."/>
            <person name="Herdman M."/>
            <person name="Sivonen K."/>
            <person name="Coursin T."/>
            <person name="Laurent T."/>
            <person name="Goodwin L."/>
            <person name="Nolan M."/>
            <person name="Davenport K.W."/>
            <person name="Han C.S."/>
            <person name="Rubin E.M."/>
            <person name="Eisen J.A."/>
            <person name="Woyke T."/>
            <person name="Gugger M."/>
            <person name="Kerfeld C.A."/>
        </authorList>
    </citation>
    <scope>NUCLEOTIDE SEQUENCE [LARGE SCALE GENOMIC DNA]</scope>
    <source>
        <strain evidence="5">ATCC 27147 / PCC 6307</strain>
    </source>
</reference>
<dbReference type="InterPro" id="IPR029787">
    <property type="entry name" value="Nucleotide_cyclase"/>
</dbReference>
<dbReference type="InterPro" id="IPR007890">
    <property type="entry name" value="CHASE2"/>
</dbReference>